<gene>
    <name evidence="1" type="ORF">RRG08_022150</name>
</gene>
<evidence type="ECO:0000313" key="2">
    <source>
        <dbReference type="Proteomes" id="UP001283361"/>
    </source>
</evidence>
<proteinExistence type="predicted"/>
<protein>
    <submittedName>
        <fullName evidence="1">Uncharacterized protein</fullName>
    </submittedName>
</protein>
<evidence type="ECO:0000313" key="1">
    <source>
        <dbReference type="EMBL" id="KAK3787857.1"/>
    </source>
</evidence>
<name>A0AAE1AJE7_9GAST</name>
<dbReference type="AlphaFoldDB" id="A0AAE1AJE7"/>
<keyword evidence="2" id="KW-1185">Reference proteome</keyword>
<comment type="caution">
    <text evidence="1">The sequence shown here is derived from an EMBL/GenBank/DDBJ whole genome shotgun (WGS) entry which is preliminary data.</text>
</comment>
<accession>A0AAE1AJE7</accession>
<sequence length="142" mass="16277">MRRKRNGRNATSEGLLGSRFNQENLTTCHFHIRQIRRVRSNSRLCDTRDRDIDLARGRRGLNLSSPPPVCHVFFGTHWHSLALTHNSQSFISILILRNERRDESTASCQRGVSPVLLEYNYPLADAEVRVQEGIQAVSSIHE</sequence>
<reference evidence="1" key="1">
    <citation type="journal article" date="2023" name="G3 (Bethesda)">
        <title>A reference genome for the long-term kleptoplast-retaining sea slug Elysia crispata morphotype clarki.</title>
        <authorList>
            <person name="Eastman K.E."/>
            <person name="Pendleton A.L."/>
            <person name="Shaikh M.A."/>
            <person name="Suttiyut T."/>
            <person name="Ogas R."/>
            <person name="Tomko P."/>
            <person name="Gavelis G."/>
            <person name="Widhalm J.R."/>
            <person name="Wisecaver J.H."/>
        </authorList>
    </citation>
    <scope>NUCLEOTIDE SEQUENCE</scope>
    <source>
        <strain evidence="1">ECLA1</strain>
    </source>
</reference>
<organism evidence="1 2">
    <name type="scientific">Elysia crispata</name>
    <name type="common">lettuce slug</name>
    <dbReference type="NCBI Taxonomy" id="231223"/>
    <lineage>
        <taxon>Eukaryota</taxon>
        <taxon>Metazoa</taxon>
        <taxon>Spiralia</taxon>
        <taxon>Lophotrochozoa</taxon>
        <taxon>Mollusca</taxon>
        <taxon>Gastropoda</taxon>
        <taxon>Heterobranchia</taxon>
        <taxon>Euthyneura</taxon>
        <taxon>Panpulmonata</taxon>
        <taxon>Sacoglossa</taxon>
        <taxon>Placobranchoidea</taxon>
        <taxon>Plakobranchidae</taxon>
        <taxon>Elysia</taxon>
    </lineage>
</organism>
<dbReference type="Proteomes" id="UP001283361">
    <property type="component" value="Unassembled WGS sequence"/>
</dbReference>
<dbReference type="EMBL" id="JAWDGP010001827">
    <property type="protein sequence ID" value="KAK3787857.1"/>
    <property type="molecule type" value="Genomic_DNA"/>
</dbReference>